<dbReference type="EMBL" id="SGVY01000083">
    <property type="protein sequence ID" value="TFH70189.1"/>
    <property type="molecule type" value="Genomic_DNA"/>
</dbReference>
<feature type="compositionally biased region" description="Gly residues" evidence="1">
    <location>
        <begin position="172"/>
        <end position="189"/>
    </location>
</feature>
<comment type="caution">
    <text evidence="3">The sequence shown here is derived from an EMBL/GenBank/DDBJ whole genome shotgun (WGS) entry which is preliminary data.</text>
</comment>
<keyword evidence="4" id="KW-1185">Reference proteome</keyword>
<dbReference type="AlphaFoldDB" id="A0A4Y8URA6"/>
<dbReference type="InterPro" id="IPR041607">
    <property type="entry name" value="HU-HIG"/>
</dbReference>
<organism evidence="3 4">
    <name type="scientific">Segatella hominis</name>
    <dbReference type="NCBI Taxonomy" id="2518605"/>
    <lineage>
        <taxon>Bacteria</taxon>
        <taxon>Pseudomonadati</taxon>
        <taxon>Bacteroidota</taxon>
        <taxon>Bacteroidia</taxon>
        <taxon>Bacteroidales</taxon>
        <taxon>Prevotellaceae</taxon>
        <taxon>Segatella</taxon>
    </lineage>
</organism>
<evidence type="ECO:0000259" key="2">
    <source>
        <dbReference type="Pfam" id="PF18291"/>
    </source>
</evidence>
<gene>
    <name evidence="3" type="ORF">EXN75_16485</name>
</gene>
<accession>A0A4Y8URA6</accession>
<dbReference type="Pfam" id="PF18291">
    <property type="entry name" value="HU-HIG"/>
    <property type="match status" value="1"/>
</dbReference>
<evidence type="ECO:0000313" key="4">
    <source>
        <dbReference type="Proteomes" id="UP000297872"/>
    </source>
</evidence>
<feature type="region of interest" description="Disordered" evidence="1">
    <location>
        <begin position="135"/>
        <end position="189"/>
    </location>
</feature>
<proteinExistence type="predicted"/>
<feature type="compositionally biased region" description="Low complexity" evidence="1">
    <location>
        <begin position="162"/>
        <end position="171"/>
    </location>
</feature>
<dbReference type="GO" id="GO:0003677">
    <property type="term" value="F:DNA binding"/>
    <property type="evidence" value="ECO:0007669"/>
    <property type="project" value="UniProtKB-KW"/>
</dbReference>
<evidence type="ECO:0000256" key="1">
    <source>
        <dbReference type="SAM" id="MobiDB-lite"/>
    </source>
</evidence>
<dbReference type="GeneID" id="302996856"/>
<feature type="compositionally biased region" description="Gly residues" evidence="1">
    <location>
        <begin position="143"/>
        <end position="157"/>
    </location>
</feature>
<dbReference type="Proteomes" id="UP000297872">
    <property type="component" value="Unassembled WGS sequence"/>
</dbReference>
<protein>
    <submittedName>
        <fullName evidence="3">DNA-binding protein</fullName>
    </submittedName>
</protein>
<reference evidence="3 4" key="1">
    <citation type="submission" date="2019-02" db="EMBL/GenBank/DDBJ databases">
        <title>Draft Genome Sequence of the Prevotella sp. BCRC 81118, Isolated from Human Feces.</title>
        <authorList>
            <person name="Huang C.-H."/>
        </authorList>
    </citation>
    <scope>NUCLEOTIDE SEQUENCE [LARGE SCALE GENOMIC DNA]</scope>
    <source>
        <strain evidence="3 4">BCRC 81118</strain>
    </source>
</reference>
<keyword evidence="3" id="KW-0238">DNA-binding</keyword>
<name>A0A4Y8URA6_9BACT</name>
<dbReference type="OrthoDB" id="1071815at2"/>
<evidence type="ECO:0000313" key="3">
    <source>
        <dbReference type="EMBL" id="TFH70189.1"/>
    </source>
</evidence>
<dbReference type="RefSeq" id="WP_118120386.1">
    <property type="nucleotide sequence ID" value="NZ_DAWEHA010000040.1"/>
</dbReference>
<sequence length="189" mass="19495">MILINLKKNKNEKMPNAFGKYYAFPVINQTIGMDGLSEHMASHNTPFSAGAIKGMLTDLVSCIRELTLQGIAVKIDNLAIFSIGIKNKCGAASEKDFSVAKNIESVKLRARATGVLMSDRLKLDATIKRASAILGDDSSNGENAGGGSVNGDAGGSGVNKPSGGNTQESGGTSQGTGSENGGSGEDNEL</sequence>
<feature type="domain" description="HU" evidence="2">
    <location>
        <begin position="6"/>
        <end position="112"/>
    </location>
</feature>